<dbReference type="EMBL" id="JBDYKN010000001">
    <property type="protein sequence ID" value="MEP7727822.1"/>
    <property type="molecule type" value="Genomic_DNA"/>
</dbReference>
<name>A0ABV0KXB9_9GAMM</name>
<evidence type="ECO:0008006" key="3">
    <source>
        <dbReference type="Google" id="ProtNLM"/>
    </source>
</evidence>
<accession>A0ABV0KXB9</accession>
<gene>
    <name evidence="1" type="ORF">ABKW32_00035</name>
</gene>
<dbReference type="Proteomes" id="UP001471651">
    <property type="component" value="Unassembled WGS sequence"/>
</dbReference>
<comment type="caution">
    <text evidence="1">The sequence shown here is derived from an EMBL/GenBank/DDBJ whole genome shotgun (WGS) entry which is preliminary data.</text>
</comment>
<proteinExistence type="predicted"/>
<keyword evidence="2" id="KW-1185">Reference proteome</keyword>
<protein>
    <recommendedName>
        <fullName evidence="3">Phage protein</fullName>
    </recommendedName>
</protein>
<organism evidence="1 2">
    <name type="scientific">Marinomonas primoryensis</name>
    <dbReference type="NCBI Taxonomy" id="178399"/>
    <lineage>
        <taxon>Bacteria</taxon>
        <taxon>Pseudomonadati</taxon>
        <taxon>Pseudomonadota</taxon>
        <taxon>Gammaproteobacteria</taxon>
        <taxon>Oceanospirillales</taxon>
        <taxon>Oceanospirillaceae</taxon>
        <taxon>Marinomonas</taxon>
    </lineage>
</organism>
<dbReference type="RefSeq" id="WP_348575753.1">
    <property type="nucleotide sequence ID" value="NZ_JBDYKN010000001.1"/>
</dbReference>
<evidence type="ECO:0000313" key="2">
    <source>
        <dbReference type="Proteomes" id="UP001471651"/>
    </source>
</evidence>
<evidence type="ECO:0000313" key="1">
    <source>
        <dbReference type="EMBL" id="MEP7727822.1"/>
    </source>
</evidence>
<reference evidence="1 2" key="1">
    <citation type="submission" date="2024-05" db="EMBL/GenBank/DDBJ databases">
        <authorList>
            <person name="Busch G.E."/>
            <person name="Sharma I."/>
        </authorList>
    </citation>
    <scope>NUCLEOTIDE SEQUENCE [LARGE SCALE GENOMIC DNA]</scope>
    <source>
        <strain evidence="1 2">23GB23</strain>
    </source>
</reference>
<sequence>MNIEILSSHDTEHTLKTFENVKGPVPRFLEVLDLPVEQSEIKAPDGFIVVAVTYDLIENELIPTVQCHVFLGEDSIPDVIEDLRRYVVKRKPLKN</sequence>